<feature type="domain" description="DUF4158" evidence="1">
    <location>
        <begin position="2"/>
        <end position="68"/>
    </location>
</feature>
<dbReference type="Proteomes" id="UP000317122">
    <property type="component" value="Unassembled WGS sequence"/>
</dbReference>
<evidence type="ECO:0000259" key="1">
    <source>
        <dbReference type="Pfam" id="PF13700"/>
    </source>
</evidence>
<gene>
    <name evidence="2" type="ORF">IQ26_06693</name>
</gene>
<protein>
    <submittedName>
        <fullName evidence="2">Uncharacterized protein DUF4158</fullName>
    </submittedName>
</protein>
<dbReference type="EMBL" id="VLKT01000067">
    <property type="protein sequence ID" value="TWI22260.1"/>
    <property type="molecule type" value="Genomic_DNA"/>
</dbReference>
<reference evidence="2 3" key="1">
    <citation type="journal article" date="2015" name="Stand. Genomic Sci.">
        <title>Genomic Encyclopedia of Bacterial and Archaeal Type Strains, Phase III: the genomes of soil and plant-associated and newly described type strains.</title>
        <authorList>
            <person name="Whitman W.B."/>
            <person name="Woyke T."/>
            <person name="Klenk H.P."/>
            <person name="Zhou Y."/>
            <person name="Lilburn T.G."/>
            <person name="Beck B.J."/>
            <person name="De Vos P."/>
            <person name="Vandamme P."/>
            <person name="Eisen J.A."/>
            <person name="Garrity G."/>
            <person name="Hugenholtz P."/>
            <person name="Kyrpides N.C."/>
        </authorList>
    </citation>
    <scope>NUCLEOTIDE SEQUENCE [LARGE SCALE GENOMIC DNA]</scope>
    <source>
        <strain evidence="2 3">CGMCC 1.2546</strain>
    </source>
</reference>
<organism evidence="2 3">
    <name type="scientific">Mesorhizobium tianshanense</name>
    <dbReference type="NCBI Taxonomy" id="39844"/>
    <lineage>
        <taxon>Bacteria</taxon>
        <taxon>Pseudomonadati</taxon>
        <taxon>Pseudomonadota</taxon>
        <taxon>Alphaproteobacteria</taxon>
        <taxon>Hyphomicrobiales</taxon>
        <taxon>Phyllobacteriaceae</taxon>
        <taxon>Mesorhizobium</taxon>
    </lineage>
</organism>
<name>A0A562MQY5_9HYPH</name>
<dbReference type="OrthoDB" id="7281829at2"/>
<evidence type="ECO:0000313" key="2">
    <source>
        <dbReference type="EMBL" id="TWI22260.1"/>
    </source>
</evidence>
<dbReference type="AlphaFoldDB" id="A0A562MQY5"/>
<comment type="caution">
    <text evidence="2">The sequence shown here is derived from an EMBL/GenBank/DDBJ whole genome shotgun (WGS) entry which is preliminary data.</text>
</comment>
<keyword evidence="3" id="KW-1185">Reference proteome</keyword>
<proteinExistence type="predicted"/>
<sequence>MLAAGEVPPYAMLKYVADQIGADPTMFTSYARREETRHDHIARLMIYLGVRKRNRQDRRAGLLSAIESARGAEPELRDQLGAVQVGVPLEGGQASSRDQLLMLSASFTTAMTGSTVPSVGV</sequence>
<dbReference type="Pfam" id="PF13700">
    <property type="entry name" value="DUF4158"/>
    <property type="match status" value="1"/>
</dbReference>
<evidence type="ECO:0000313" key="3">
    <source>
        <dbReference type="Proteomes" id="UP000317122"/>
    </source>
</evidence>
<dbReference type="InterPro" id="IPR025296">
    <property type="entry name" value="DUF4158"/>
</dbReference>
<accession>A0A562MQY5</accession>